<dbReference type="AlphaFoldDB" id="A0A5C4TL59"/>
<protein>
    <submittedName>
        <fullName evidence="3">PDZ domain-containing protein</fullName>
    </submittedName>
</protein>
<dbReference type="Pfam" id="PF05362">
    <property type="entry name" value="Lon_C"/>
    <property type="match status" value="1"/>
</dbReference>
<evidence type="ECO:0000259" key="2">
    <source>
        <dbReference type="Pfam" id="PF13180"/>
    </source>
</evidence>
<dbReference type="GO" id="GO:0030163">
    <property type="term" value="P:protein catabolic process"/>
    <property type="evidence" value="ECO:0007669"/>
    <property type="project" value="InterPro"/>
</dbReference>
<dbReference type="SUPFAM" id="SSF54211">
    <property type="entry name" value="Ribosomal protein S5 domain 2-like"/>
    <property type="match status" value="1"/>
</dbReference>
<dbReference type="GO" id="GO:0004176">
    <property type="term" value="F:ATP-dependent peptidase activity"/>
    <property type="evidence" value="ECO:0007669"/>
    <property type="project" value="InterPro"/>
</dbReference>
<dbReference type="EMBL" id="QFCR01000001">
    <property type="protein sequence ID" value="TNK91260.1"/>
    <property type="molecule type" value="Genomic_DNA"/>
</dbReference>
<sequence length="337" mass="37365">MLLCLTVSILFLLWLFLWPINALVEAPGEAISLQPMVKIENVQKLKKTKFMITAVSISQAHPFSYLEKQFNPHLSIESTKSITGGQNDEQFSNVQNVYMNTAINNAIYVGYHNAHRQVAKSYQGVYVLSLLPNSDFKGKLEPADLVESINGKRLKQSIEYVNYIKSLPKNATLTIQFKRNGKNHEVKGQKREIVPGFNGVGMTMTDDMTVKTNPGIKVDPGEIGGPSGGLMFALQIYSQLEQKSYSFSKIAGTGTIAPNGEVGEIGGIDKKIIAANDSGTQIFFAPYVKPTKANLAMEDEKETNYQVAKKTAKKYAPHMKVVPVRNFKDALNYLNNH</sequence>
<dbReference type="Gene3D" id="3.30.230.10">
    <property type="match status" value="1"/>
</dbReference>
<evidence type="ECO:0000313" key="4">
    <source>
        <dbReference type="Proteomes" id="UP000313312"/>
    </source>
</evidence>
<dbReference type="SUPFAM" id="SSF50156">
    <property type="entry name" value="PDZ domain-like"/>
    <property type="match status" value="1"/>
</dbReference>
<dbReference type="NCBIfam" id="NF041438">
    <property type="entry name" value="SepM_fam_S16"/>
    <property type="match status" value="1"/>
</dbReference>
<dbReference type="InterPro" id="IPR036034">
    <property type="entry name" value="PDZ_sf"/>
</dbReference>
<dbReference type="InterPro" id="IPR014721">
    <property type="entry name" value="Ribsml_uS5_D2-typ_fold_subgr"/>
</dbReference>
<organism evidence="3 4">
    <name type="scientific">Fructilactobacillus sanfranciscensis</name>
    <name type="common">Lactobacillus sanfranciscensis</name>
    <dbReference type="NCBI Taxonomy" id="1625"/>
    <lineage>
        <taxon>Bacteria</taxon>
        <taxon>Bacillati</taxon>
        <taxon>Bacillota</taxon>
        <taxon>Bacilli</taxon>
        <taxon>Lactobacillales</taxon>
        <taxon>Lactobacillaceae</taxon>
        <taxon>Fructilactobacillus</taxon>
    </lineage>
</organism>
<dbReference type="InterPro" id="IPR020568">
    <property type="entry name" value="Ribosomal_Su5_D2-typ_SF"/>
</dbReference>
<evidence type="ECO:0000313" key="3">
    <source>
        <dbReference type="EMBL" id="TNK91260.1"/>
    </source>
</evidence>
<proteinExistence type="predicted"/>
<feature type="domain" description="Lon proteolytic" evidence="1">
    <location>
        <begin position="224"/>
        <end position="286"/>
    </location>
</feature>
<dbReference type="Pfam" id="PF13180">
    <property type="entry name" value="PDZ_2"/>
    <property type="match status" value="1"/>
</dbReference>
<dbReference type="GO" id="GO:0006508">
    <property type="term" value="P:proteolysis"/>
    <property type="evidence" value="ECO:0007669"/>
    <property type="project" value="InterPro"/>
</dbReference>
<dbReference type="GO" id="GO:0004252">
    <property type="term" value="F:serine-type endopeptidase activity"/>
    <property type="evidence" value="ECO:0007669"/>
    <property type="project" value="InterPro"/>
</dbReference>
<dbReference type="InterPro" id="IPR027065">
    <property type="entry name" value="Lon_Prtase"/>
</dbReference>
<feature type="domain" description="PDZ" evidence="2">
    <location>
        <begin position="117"/>
        <end position="186"/>
    </location>
</feature>
<name>A0A5C4TL59_FRUSA</name>
<dbReference type="Gene3D" id="2.30.42.10">
    <property type="match status" value="1"/>
</dbReference>
<dbReference type="Proteomes" id="UP000313312">
    <property type="component" value="Unassembled WGS sequence"/>
</dbReference>
<dbReference type="PANTHER" id="PTHR10046">
    <property type="entry name" value="ATP DEPENDENT LON PROTEASE FAMILY MEMBER"/>
    <property type="match status" value="1"/>
</dbReference>
<comment type="caution">
    <text evidence="3">The sequence shown here is derived from an EMBL/GenBank/DDBJ whole genome shotgun (WGS) entry which is preliminary data.</text>
</comment>
<accession>A0A5C4TL59</accession>
<reference evidence="3 4" key="1">
    <citation type="submission" date="2018-05" db="EMBL/GenBank/DDBJ databases">
        <title>Lactobacillus sanfranciscensis Ah4 draft denome sequence.</title>
        <authorList>
            <person name="Zhang G."/>
        </authorList>
    </citation>
    <scope>NUCLEOTIDE SEQUENCE [LARGE SCALE GENOMIC DNA]</scope>
    <source>
        <strain evidence="3 4">Ah4</strain>
    </source>
</reference>
<gene>
    <name evidence="3" type="ORF">DID87_00555</name>
</gene>
<dbReference type="InterPro" id="IPR008269">
    <property type="entry name" value="Lon_proteolytic"/>
</dbReference>
<dbReference type="GO" id="GO:0005524">
    <property type="term" value="F:ATP binding"/>
    <property type="evidence" value="ECO:0007669"/>
    <property type="project" value="InterPro"/>
</dbReference>
<dbReference type="InterPro" id="IPR001478">
    <property type="entry name" value="PDZ"/>
</dbReference>
<evidence type="ECO:0000259" key="1">
    <source>
        <dbReference type="Pfam" id="PF05362"/>
    </source>
</evidence>